<dbReference type="InterPro" id="IPR008979">
    <property type="entry name" value="Galactose-bd-like_sf"/>
</dbReference>
<feature type="domain" description="Sialate O-acetylesterase" evidence="4">
    <location>
        <begin position="406"/>
        <end position="529"/>
    </location>
</feature>
<dbReference type="SUPFAM" id="SSF49785">
    <property type="entry name" value="Galactose-binding domain-like"/>
    <property type="match status" value="1"/>
</dbReference>
<dbReference type="Pfam" id="PF13364">
    <property type="entry name" value="BetaGal_ABD2"/>
    <property type="match status" value="1"/>
</dbReference>
<evidence type="ECO:0000259" key="4">
    <source>
        <dbReference type="Pfam" id="PF03629"/>
    </source>
</evidence>
<dbReference type="EC" id="3.1.1.53" evidence="6"/>
<gene>
    <name evidence="6" type="ORF">J2W94_002446</name>
</gene>
<dbReference type="PANTHER" id="PTHR22901">
    <property type="entry name" value="SIALATE O-ACETYLESTERASE"/>
    <property type="match status" value="1"/>
</dbReference>
<organism evidence="6 7">
    <name type="scientific">Pseudoxanthomonas sacheonensis</name>
    <dbReference type="NCBI Taxonomy" id="443615"/>
    <lineage>
        <taxon>Bacteria</taxon>
        <taxon>Pseudomonadati</taxon>
        <taxon>Pseudomonadota</taxon>
        <taxon>Gammaproteobacteria</taxon>
        <taxon>Lysobacterales</taxon>
        <taxon>Lysobacteraceae</taxon>
        <taxon>Pseudoxanthomonas</taxon>
    </lineage>
</organism>
<proteinExistence type="predicted"/>
<evidence type="ECO:0000313" key="7">
    <source>
        <dbReference type="Proteomes" id="UP001254759"/>
    </source>
</evidence>
<feature type="signal peptide" evidence="3">
    <location>
        <begin position="1"/>
        <end position="21"/>
    </location>
</feature>
<accession>A0ABU1RTQ1</accession>
<reference evidence="6 7" key="1">
    <citation type="submission" date="2023-07" db="EMBL/GenBank/DDBJ databases">
        <title>Sorghum-associated microbial communities from plants grown in Nebraska, USA.</title>
        <authorList>
            <person name="Schachtman D."/>
        </authorList>
    </citation>
    <scope>NUCLEOTIDE SEQUENCE [LARGE SCALE GENOMIC DNA]</scope>
    <source>
        <strain evidence="6 7">BE107</strain>
    </source>
</reference>
<protein>
    <submittedName>
        <fullName evidence="6">Sialate O-acetylesterase</fullName>
        <ecNumber evidence="6">3.1.1.53</ecNumber>
    </submittedName>
</protein>
<dbReference type="PANTHER" id="PTHR22901:SF0">
    <property type="entry name" value="SIALATE O-ACETYLESTERASE"/>
    <property type="match status" value="1"/>
</dbReference>
<feature type="chain" id="PRO_5047336382" evidence="3">
    <location>
        <begin position="22"/>
        <end position="644"/>
    </location>
</feature>
<dbReference type="Proteomes" id="UP001254759">
    <property type="component" value="Unassembled WGS sequence"/>
</dbReference>
<dbReference type="GO" id="GO:0001681">
    <property type="term" value="F:sialate O-acetylesterase activity"/>
    <property type="evidence" value="ECO:0007669"/>
    <property type="project" value="UniProtKB-EC"/>
</dbReference>
<evidence type="ECO:0000256" key="1">
    <source>
        <dbReference type="ARBA" id="ARBA00022801"/>
    </source>
</evidence>
<evidence type="ECO:0000259" key="5">
    <source>
        <dbReference type="Pfam" id="PF13364"/>
    </source>
</evidence>
<dbReference type="InterPro" id="IPR005181">
    <property type="entry name" value="SASA"/>
</dbReference>
<dbReference type="SUPFAM" id="SSF52266">
    <property type="entry name" value="SGNH hydrolase"/>
    <property type="match status" value="1"/>
</dbReference>
<evidence type="ECO:0000256" key="3">
    <source>
        <dbReference type="SAM" id="SignalP"/>
    </source>
</evidence>
<dbReference type="InterPro" id="IPR036514">
    <property type="entry name" value="SGNH_hydro_sf"/>
</dbReference>
<feature type="domain" description="Beta-galactosidase jelly roll" evidence="5">
    <location>
        <begin position="250"/>
        <end position="354"/>
    </location>
</feature>
<dbReference type="InterPro" id="IPR025300">
    <property type="entry name" value="BetaGal_jelly_roll_dom"/>
</dbReference>
<keyword evidence="7" id="KW-1185">Reference proteome</keyword>
<evidence type="ECO:0000313" key="6">
    <source>
        <dbReference type="EMBL" id="MDR6842161.1"/>
    </source>
</evidence>
<keyword evidence="3" id="KW-0732">Signal</keyword>
<dbReference type="InterPro" id="IPR039329">
    <property type="entry name" value="SIAE"/>
</dbReference>
<keyword evidence="1 6" id="KW-0378">Hydrolase</keyword>
<keyword evidence="2" id="KW-0326">Glycosidase</keyword>
<dbReference type="Pfam" id="PF03629">
    <property type="entry name" value="SASA"/>
    <property type="match status" value="2"/>
</dbReference>
<comment type="caution">
    <text evidence="6">The sequence shown here is derived from an EMBL/GenBank/DDBJ whole genome shotgun (WGS) entry which is preliminary data.</text>
</comment>
<sequence length="644" mass="69810">MKRTLFIGLGLMLLATQTVQAKIALPLLFSDGAVVQRDQPLPIWGWATPGARIEVALDGRNAKATASGDGAWRVELPAHAAGGPYLLEIRENGGDATTVRDVLVGDVWLASGQSNMEWPVAQAKDAEREIASASDSRIRHFKVPKSWSGQPQARLTGGQWQAASPQTVGAFSAVGYFFARELRAKTGVAIGIIDSTWGGSRIEAWTSAATQGLDAQAIERQARELEARDQNAMAETHARLARWPQKGVDTSRWNRADFDDRDWDRIAVPGLWEGGGYNGMDGEAWYRASFTLSDAEAKAGVVLGIGRIDDSDIAWVNGQQVGETRMQYNLPRQYPVPSQALHAGVNQIAVRVQDFGGGGGIHGDASEVFVQPQGAAKRPLDGAWKFRPAQVSVAMVDDKNQYPALLYNQMIRPLQPYPVRGTIWYQGEANATAADAYRYRDQFAAMIQEWRGDWKQPAMPFLWVQLANFISGGDVAGESAGAGSPWALLRESQSHTLALPATAQAVAIDIGDPKDIHPLDKQEVGHRLALAARHVAYGESLVYSGPVYRVARFKGREARVEFEPSASALAVRGGGDAAHGFELAGADRRFHPASAIVKGNTIVLTSAAVAQPQAVRYAWHDNPEQADLINRDGLPASPFRSDAW</sequence>
<name>A0ABU1RTQ1_9GAMM</name>
<dbReference type="Gene3D" id="3.40.50.1110">
    <property type="entry name" value="SGNH hydrolase"/>
    <property type="match status" value="2"/>
</dbReference>
<dbReference type="EMBL" id="JAVDTT010000002">
    <property type="protein sequence ID" value="MDR6842161.1"/>
    <property type="molecule type" value="Genomic_DNA"/>
</dbReference>
<feature type="domain" description="Sialate O-acetylesterase" evidence="4">
    <location>
        <begin position="105"/>
        <end position="224"/>
    </location>
</feature>
<evidence type="ECO:0000256" key="2">
    <source>
        <dbReference type="ARBA" id="ARBA00023295"/>
    </source>
</evidence>